<gene>
    <name evidence="2" type="ORF">DCAF_LOCUS25659</name>
</gene>
<evidence type="ECO:0000256" key="1">
    <source>
        <dbReference type="SAM" id="MobiDB-lite"/>
    </source>
</evidence>
<feature type="compositionally biased region" description="Basic and acidic residues" evidence="1">
    <location>
        <begin position="9"/>
        <end position="20"/>
    </location>
</feature>
<comment type="caution">
    <text evidence="2">The sequence shown here is derived from an EMBL/GenBank/DDBJ whole genome shotgun (WGS) entry which is preliminary data.</text>
</comment>
<accession>A0AAV1SN12</accession>
<evidence type="ECO:0000313" key="3">
    <source>
        <dbReference type="Proteomes" id="UP001314170"/>
    </source>
</evidence>
<organism evidence="2 3">
    <name type="scientific">Dovyalis caffra</name>
    <dbReference type="NCBI Taxonomy" id="77055"/>
    <lineage>
        <taxon>Eukaryota</taxon>
        <taxon>Viridiplantae</taxon>
        <taxon>Streptophyta</taxon>
        <taxon>Embryophyta</taxon>
        <taxon>Tracheophyta</taxon>
        <taxon>Spermatophyta</taxon>
        <taxon>Magnoliopsida</taxon>
        <taxon>eudicotyledons</taxon>
        <taxon>Gunneridae</taxon>
        <taxon>Pentapetalae</taxon>
        <taxon>rosids</taxon>
        <taxon>fabids</taxon>
        <taxon>Malpighiales</taxon>
        <taxon>Salicaceae</taxon>
        <taxon>Flacourtieae</taxon>
        <taxon>Dovyalis</taxon>
    </lineage>
</organism>
<name>A0AAV1SN12_9ROSI</name>
<keyword evidence="3" id="KW-1185">Reference proteome</keyword>
<reference evidence="2 3" key="1">
    <citation type="submission" date="2024-01" db="EMBL/GenBank/DDBJ databases">
        <authorList>
            <person name="Waweru B."/>
        </authorList>
    </citation>
    <scope>NUCLEOTIDE SEQUENCE [LARGE SCALE GENOMIC DNA]</scope>
</reference>
<proteinExistence type="predicted"/>
<protein>
    <submittedName>
        <fullName evidence="2">Uncharacterized protein</fullName>
    </submittedName>
</protein>
<feature type="region of interest" description="Disordered" evidence="1">
    <location>
        <begin position="1"/>
        <end position="20"/>
    </location>
</feature>
<dbReference type="EMBL" id="CAWUPB010001195">
    <property type="protein sequence ID" value="CAK7355400.1"/>
    <property type="molecule type" value="Genomic_DNA"/>
</dbReference>
<dbReference type="AlphaFoldDB" id="A0AAV1SN12"/>
<evidence type="ECO:0000313" key="2">
    <source>
        <dbReference type="EMBL" id="CAK7355400.1"/>
    </source>
</evidence>
<sequence length="123" mass="13870">MARSLPRGIIDRDLKPSSNERKNKEAEIYIYYSDNMHLPWPKLTVNKGVALRQDGGEKLKRVPSRRIFTNNDGCGSSLAVRNVIGLSNSNIQGYTSAKDLPSHTKNQALLETKKHIKCKENYA</sequence>
<dbReference type="Proteomes" id="UP001314170">
    <property type="component" value="Unassembled WGS sequence"/>
</dbReference>